<reference evidence="4" key="1">
    <citation type="submission" date="2016-11" db="UniProtKB">
        <authorList>
            <consortium name="WormBaseParasite"/>
        </authorList>
    </citation>
    <scope>IDENTIFICATION</scope>
</reference>
<dbReference type="GO" id="GO:0016020">
    <property type="term" value="C:membrane"/>
    <property type="evidence" value="ECO:0007669"/>
    <property type="project" value="InterPro"/>
</dbReference>
<dbReference type="PRINTS" id="PR00449">
    <property type="entry name" value="RASTRNSFRMNG"/>
</dbReference>
<dbReference type="WBParaSite" id="maker-uti_cns_0011889-snap-gene-0.6-mRNA-1">
    <property type="protein sequence ID" value="maker-uti_cns_0011889-snap-gene-0.6-mRNA-1"/>
    <property type="gene ID" value="maker-uti_cns_0011889-snap-gene-0.6"/>
</dbReference>
<accession>A0A1I8IE02</accession>
<dbReference type="GO" id="GO:0005525">
    <property type="term" value="F:GTP binding"/>
    <property type="evidence" value="ECO:0007669"/>
    <property type="project" value="UniProtKB-KW"/>
</dbReference>
<dbReference type="Proteomes" id="UP000095280">
    <property type="component" value="Unplaced"/>
</dbReference>
<protein>
    <submittedName>
        <fullName evidence="4">G domain-containing protein</fullName>
    </submittedName>
</protein>
<dbReference type="AlphaFoldDB" id="A0A1I8IE02"/>
<dbReference type="SMART" id="SM00173">
    <property type="entry name" value="RAS"/>
    <property type="match status" value="1"/>
</dbReference>
<dbReference type="SUPFAM" id="SSF52540">
    <property type="entry name" value="P-loop containing nucleoside triphosphate hydrolases"/>
    <property type="match status" value="1"/>
</dbReference>
<keyword evidence="2" id="KW-0342">GTP-binding</keyword>
<dbReference type="InterPro" id="IPR027417">
    <property type="entry name" value="P-loop_NTPase"/>
</dbReference>
<sequence>QILQTSGTHSAGAKNFRLALVGSVGVGKTSIVEQLISAGLAKQVCDDRNRFQSLMSVTFDGIKLSLSILDTPGAHGHDPHTIFDMRRFKPDAIVLVFSLVSRRTFNALPHRLQQIKNFTSVNSDWLLLLGNKTDLLHQKQPGPI</sequence>
<dbReference type="GO" id="GO:0003924">
    <property type="term" value="F:GTPase activity"/>
    <property type="evidence" value="ECO:0007669"/>
    <property type="project" value="InterPro"/>
</dbReference>
<name>A0A1I8IE02_9PLAT</name>
<keyword evidence="1" id="KW-0547">Nucleotide-binding</keyword>
<evidence type="ECO:0000256" key="2">
    <source>
        <dbReference type="ARBA" id="ARBA00023134"/>
    </source>
</evidence>
<dbReference type="InterPro" id="IPR020849">
    <property type="entry name" value="Small_GTPase_Ras-type"/>
</dbReference>
<keyword evidence="3" id="KW-1185">Reference proteome</keyword>
<dbReference type="InterPro" id="IPR001806">
    <property type="entry name" value="Small_GTPase"/>
</dbReference>
<dbReference type="GO" id="GO:0007165">
    <property type="term" value="P:signal transduction"/>
    <property type="evidence" value="ECO:0007669"/>
    <property type="project" value="InterPro"/>
</dbReference>
<evidence type="ECO:0000256" key="1">
    <source>
        <dbReference type="ARBA" id="ARBA00022741"/>
    </source>
</evidence>
<dbReference type="Pfam" id="PF00071">
    <property type="entry name" value="Ras"/>
    <property type="match status" value="1"/>
</dbReference>
<proteinExistence type="predicted"/>
<dbReference type="Gene3D" id="3.40.50.300">
    <property type="entry name" value="P-loop containing nucleotide triphosphate hydrolases"/>
    <property type="match status" value="1"/>
</dbReference>
<dbReference type="PANTHER" id="PTHR24070">
    <property type="entry name" value="RAS, DI-RAS, AND RHEB FAMILY MEMBERS OF SMALL GTPASE SUPERFAMILY"/>
    <property type="match status" value="1"/>
</dbReference>
<organism evidence="3 4">
    <name type="scientific">Macrostomum lignano</name>
    <dbReference type="NCBI Taxonomy" id="282301"/>
    <lineage>
        <taxon>Eukaryota</taxon>
        <taxon>Metazoa</taxon>
        <taxon>Spiralia</taxon>
        <taxon>Lophotrochozoa</taxon>
        <taxon>Platyhelminthes</taxon>
        <taxon>Rhabditophora</taxon>
        <taxon>Macrostomorpha</taxon>
        <taxon>Macrostomida</taxon>
        <taxon>Macrostomidae</taxon>
        <taxon>Macrostomum</taxon>
    </lineage>
</organism>
<evidence type="ECO:0000313" key="4">
    <source>
        <dbReference type="WBParaSite" id="maker-uti_cns_0011889-snap-gene-0.6-mRNA-1"/>
    </source>
</evidence>
<evidence type="ECO:0000313" key="3">
    <source>
        <dbReference type="Proteomes" id="UP000095280"/>
    </source>
</evidence>